<reference evidence="1 2" key="1">
    <citation type="journal article" date="2019" name="Sci. Rep.">
        <title>Orb-weaving spider Araneus ventricosus genome elucidates the spidroin gene catalogue.</title>
        <authorList>
            <person name="Kono N."/>
            <person name="Nakamura H."/>
            <person name="Ohtoshi R."/>
            <person name="Moran D.A.P."/>
            <person name="Shinohara A."/>
            <person name="Yoshida Y."/>
            <person name="Fujiwara M."/>
            <person name="Mori M."/>
            <person name="Tomita M."/>
            <person name="Arakawa K."/>
        </authorList>
    </citation>
    <scope>NUCLEOTIDE SEQUENCE [LARGE SCALE GENOMIC DNA]</scope>
</reference>
<evidence type="ECO:0008006" key="3">
    <source>
        <dbReference type="Google" id="ProtNLM"/>
    </source>
</evidence>
<dbReference type="AlphaFoldDB" id="A0A4Y2GGU5"/>
<evidence type="ECO:0000313" key="2">
    <source>
        <dbReference type="Proteomes" id="UP000499080"/>
    </source>
</evidence>
<accession>A0A4Y2GGU5</accession>
<dbReference type="EMBL" id="BGPR01001359">
    <property type="protein sequence ID" value="GBM52006.1"/>
    <property type="molecule type" value="Genomic_DNA"/>
</dbReference>
<protein>
    <recommendedName>
        <fullName evidence="3">Tc1-like transposase DDE domain-containing protein</fullName>
    </recommendedName>
</protein>
<name>A0A4Y2GGU5_ARAVE</name>
<dbReference type="OrthoDB" id="10017160at2759"/>
<dbReference type="Proteomes" id="UP000499080">
    <property type="component" value="Unassembled WGS sequence"/>
</dbReference>
<proteinExistence type="predicted"/>
<evidence type="ECO:0000313" key="1">
    <source>
        <dbReference type="EMBL" id="GBM52006.1"/>
    </source>
</evidence>
<dbReference type="Gene3D" id="3.30.420.10">
    <property type="entry name" value="Ribonuclease H-like superfamily/Ribonuclease H"/>
    <property type="match status" value="1"/>
</dbReference>
<dbReference type="InterPro" id="IPR036397">
    <property type="entry name" value="RNaseH_sf"/>
</dbReference>
<organism evidence="1 2">
    <name type="scientific">Araneus ventricosus</name>
    <name type="common">Orbweaver spider</name>
    <name type="synonym">Epeira ventricosa</name>
    <dbReference type="NCBI Taxonomy" id="182803"/>
    <lineage>
        <taxon>Eukaryota</taxon>
        <taxon>Metazoa</taxon>
        <taxon>Ecdysozoa</taxon>
        <taxon>Arthropoda</taxon>
        <taxon>Chelicerata</taxon>
        <taxon>Arachnida</taxon>
        <taxon>Araneae</taxon>
        <taxon>Araneomorphae</taxon>
        <taxon>Entelegynae</taxon>
        <taxon>Araneoidea</taxon>
        <taxon>Araneidae</taxon>
        <taxon>Araneus</taxon>
    </lineage>
</organism>
<comment type="caution">
    <text evidence="1">The sequence shown here is derived from an EMBL/GenBank/DDBJ whole genome shotgun (WGS) entry which is preliminary data.</text>
</comment>
<keyword evidence="2" id="KW-1185">Reference proteome</keyword>
<dbReference type="GO" id="GO:0003676">
    <property type="term" value="F:nucleic acid binding"/>
    <property type="evidence" value="ECO:0007669"/>
    <property type="project" value="InterPro"/>
</dbReference>
<sequence length="105" mass="12182">MVGLWQTINAAVYFYTLQQPRSAILTSGVLLINCNAFSIQQLSEQYKLCMSDHPTYSPDLATSDFHLFPELKNWLGVKDSRKMRIFKAALRPIAHHRRQRSSKRE</sequence>
<gene>
    <name evidence="1" type="ORF">AVEN_262243_1</name>
</gene>